<dbReference type="GO" id="GO:0005634">
    <property type="term" value="C:nucleus"/>
    <property type="evidence" value="ECO:0007669"/>
    <property type="project" value="UniProtKB-SubCell"/>
</dbReference>
<dbReference type="CDD" id="cd12148">
    <property type="entry name" value="fungal_TF_MHR"/>
    <property type="match status" value="1"/>
</dbReference>
<dbReference type="RefSeq" id="XP_022490085.1">
    <property type="nucleotide sequence ID" value="XM_022629561.1"/>
</dbReference>
<keyword evidence="4" id="KW-0804">Transcription</keyword>
<dbReference type="EMBL" id="LXJU01000005">
    <property type="protein sequence ID" value="OGE54652.1"/>
    <property type="molecule type" value="Genomic_DNA"/>
</dbReference>
<comment type="subcellular location">
    <subcellularLocation>
        <location evidence="1">Nucleus</location>
    </subcellularLocation>
</comment>
<reference evidence="6 7" key="1">
    <citation type="journal article" date="2016" name="Sci. Rep.">
        <title>Penicillium arizonense, a new, genome sequenced fungal species, reveals a high chemical diversity in secreted metabolites.</title>
        <authorList>
            <person name="Grijseels S."/>
            <person name="Nielsen J.C."/>
            <person name="Randelovic M."/>
            <person name="Nielsen J."/>
            <person name="Nielsen K.F."/>
            <person name="Workman M."/>
            <person name="Frisvad J.C."/>
        </authorList>
    </citation>
    <scope>NUCLEOTIDE SEQUENCE [LARGE SCALE GENOMIC DNA]</scope>
    <source>
        <strain evidence="6 7">CBS 141311</strain>
    </source>
</reference>
<gene>
    <name evidence="6" type="ORF">PENARI_c005G00957</name>
</gene>
<evidence type="ECO:0000313" key="6">
    <source>
        <dbReference type="EMBL" id="OGE54652.1"/>
    </source>
</evidence>
<dbReference type="PANTHER" id="PTHR31845">
    <property type="entry name" value="FINGER DOMAIN PROTEIN, PUTATIVE-RELATED"/>
    <property type="match status" value="1"/>
</dbReference>
<evidence type="ECO:0000256" key="4">
    <source>
        <dbReference type="ARBA" id="ARBA00023163"/>
    </source>
</evidence>
<keyword evidence="7" id="KW-1185">Reference proteome</keyword>
<organism evidence="6 7">
    <name type="scientific">Penicillium arizonense</name>
    <dbReference type="NCBI Taxonomy" id="1835702"/>
    <lineage>
        <taxon>Eukaryota</taxon>
        <taxon>Fungi</taxon>
        <taxon>Dikarya</taxon>
        <taxon>Ascomycota</taxon>
        <taxon>Pezizomycotina</taxon>
        <taxon>Eurotiomycetes</taxon>
        <taxon>Eurotiomycetidae</taxon>
        <taxon>Eurotiales</taxon>
        <taxon>Aspergillaceae</taxon>
        <taxon>Penicillium</taxon>
    </lineage>
</organism>
<evidence type="ECO:0008006" key="8">
    <source>
        <dbReference type="Google" id="ProtNLM"/>
    </source>
</evidence>
<dbReference type="InterPro" id="IPR051089">
    <property type="entry name" value="prtT"/>
</dbReference>
<evidence type="ECO:0000256" key="3">
    <source>
        <dbReference type="ARBA" id="ARBA00023125"/>
    </source>
</evidence>
<comment type="caution">
    <text evidence="6">The sequence shown here is derived from an EMBL/GenBank/DDBJ whole genome shotgun (WGS) entry which is preliminary data.</text>
</comment>
<sequence>MADRSAPSVETEQDSSTLGAIVTDEKIPAEDIIRRGFLTIETAETLLNTFKTKMTPHFPFVVVAPSTSITQLHQEKPFLSLAILASAAYDNMPLQRALGEEIKKCVASRMLINGEVSFELLQGLLVFLAWSHYYSRPHRYTQFLQLAISLVVDLRLDRPPQTRTWKTGLRFGLRYNLDEQLIAVLVQKHSTFAHIPYLEECCNSLSRANEYQYDKYISHIIRLQFIAEKIDSFAAKHGIELEHPGSGSELYITNLKSELEWFHHQLPFDLNESPLLATQYHATGLSLYQVSLIIANQHPQPRSMTFCSWRDEINLAAQISANAILTKYIGFPPGEEYGFNNTQWVQMAFATLVSYRHTVTTSKPEQKAALFHILSQVRLRVGALSTPHVDVKGARDVFFDFKRRVLRIESWLVNNGKDEASTLSDEGRDVCEDFNSRSNPEACQFEGPMEEDMGDLDVPLGDFFSPFVDNWQGFQGHFFSSSFGGMGDWE</sequence>
<evidence type="ECO:0000256" key="1">
    <source>
        <dbReference type="ARBA" id="ARBA00004123"/>
    </source>
</evidence>
<name>A0A1F5LN71_PENAI</name>
<dbReference type="STRING" id="1835702.A0A1F5LN71"/>
<dbReference type="OrthoDB" id="5226580at2759"/>
<evidence type="ECO:0000256" key="5">
    <source>
        <dbReference type="ARBA" id="ARBA00023242"/>
    </source>
</evidence>
<dbReference type="AlphaFoldDB" id="A0A1F5LN71"/>
<dbReference type="GO" id="GO:0000981">
    <property type="term" value="F:DNA-binding transcription factor activity, RNA polymerase II-specific"/>
    <property type="evidence" value="ECO:0007669"/>
    <property type="project" value="TreeGrafter"/>
</dbReference>
<keyword evidence="2" id="KW-0805">Transcription regulation</keyword>
<protein>
    <recommendedName>
        <fullName evidence="8">Transcription factor domain-containing protein</fullName>
    </recommendedName>
</protein>
<dbReference type="Proteomes" id="UP000177622">
    <property type="component" value="Unassembled WGS sequence"/>
</dbReference>
<keyword evidence="5" id="KW-0539">Nucleus</keyword>
<accession>A0A1F5LN71</accession>
<evidence type="ECO:0000256" key="2">
    <source>
        <dbReference type="ARBA" id="ARBA00023015"/>
    </source>
</evidence>
<evidence type="ECO:0000313" key="7">
    <source>
        <dbReference type="Proteomes" id="UP000177622"/>
    </source>
</evidence>
<keyword evidence="3" id="KW-0238">DNA-binding</keyword>
<proteinExistence type="predicted"/>
<dbReference type="GO" id="GO:0000976">
    <property type="term" value="F:transcription cis-regulatory region binding"/>
    <property type="evidence" value="ECO:0007669"/>
    <property type="project" value="TreeGrafter"/>
</dbReference>
<dbReference type="PANTHER" id="PTHR31845:SF37">
    <property type="entry name" value="TRANSCRIPTION FACTOR DOMAIN-CONTAINING PROTEIN"/>
    <property type="match status" value="1"/>
</dbReference>
<dbReference type="GeneID" id="34574295"/>